<dbReference type="Proteomes" id="UP001519272">
    <property type="component" value="Unassembled WGS sequence"/>
</dbReference>
<evidence type="ECO:0000313" key="2">
    <source>
        <dbReference type="Proteomes" id="UP001519272"/>
    </source>
</evidence>
<evidence type="ECO:0008006" key="3">
    <source>
        <dbReference type="Google" id="ProtNLM"/>
    </source>
</evidence>
<dbReference type="RefSeq" id="WP_210087159.1">
    <property type="nucleotide sequence ID" value="NZ_JAGGKG010000001.1"/>
</dbReference>
<accession>A0ABS4FM33</accession>
<dbReference type="EMBL" id="JAGGKG010000001">
    <property type="protein sequence ID" value="MBP1903449.1"/>
    <property type="molecule type" value="Genomic_DNA"/>
</dbReference>
<protein>
    <recommendedName>
        <fullName evidence="3">GyrI-like small molecule binding domain-containing protein</fullName>
    </recommendedName>
</protein>
<evidence type="ECO:0000313" key="1">
    <source>
        <dbReference type="EMBL" id="MBP1903449.1"/>
    </source>
</evidence>
<gene>
    <name evidence="1" type="ORF">J2Z32_000061</name>
</gene>
<proteinExistence type="predicted"/>
<comment type="caution">
    <text evidence="1">The sequence shown here is derived from an EMBL/GenBank/DDBJ whole genome shotgun (WGS) entry which is preliminary data.</text>
</comment>
<organism evidence="1 2">
    <name type="scientific">Paenibacillus turicensis</name>
    <dbReference type="NCBI Taxonomy" id="160487"/>
    <lineage>
        <taxon>Bacteria</taxon>
        <taxon>Bacillati</taxon>
        <taxon>Bacillota</taxon>
        <taxon>Bacilli</taxon>
        <taxon>Bacillales</taxon>
        <taxon>Paenibacillaceae</taxon>
        <taxon>Paenibacillus</taxon>
    </lineage>
</organism>
<reference evidence="1 2" key="1">
    <citation type="submission" date="2021-03" db="EMBL/GenBank/DDBJ databases">
        <title>Genomic Encyclopedia of Type Strains, Phase IV (KMG-IV): sequencing the most valuable type-strain genomes for metagenomic binning, comparative biology and taxonomic classification.</title>
        <authorList>
            <person name="Goeker M."/>
        </authorList>
    </citation>
    <scope>NUCLEOTIDE SEQUENCE [LARGE SCALE GENOMIC DNA]</scope>
    <source>
        <strain evidence="1 2">DSM 14349</strain>
    </source>
</reference>
<keyword evidence="2" id="KW-1185">Reference proteome</keyword>
<name>A0ABS4FM33_9BACL</name>
<sequence length="107" mass="12562">MTIGIHPQESYPSVYTQSIEAIKAISDFHQITLEDLEVNGYKEPRYVVALYKFKDQLLSMGTYQLYQKENVYFYNYSINDLEEIPLKLIGYHKVIWWYLGIANKGGN</sequence>